<comment type="caution">
    <text evidence="2">The sequence shown here is derived from an EMBL/GenBank/DDBJ whole genome shotgun (WGS) entry which is preliminary data.</text>
</comment>
<keyword evidence="1" id="KW-1133">Transmembrane helix</keyword>
<proteinExistence type="predicted"/>
<feature type="transmembrane region" description="Helical" evidence="1">
    <location>
        <begin position="26"/>
        <end position="48"/>
    </location>
</feature>
<evidence type="ECO:0000313" key="3">
    <source>
        <dbReference type="Proteomes" id="UP001432027"/>
    </source>
</evidence>
<name>A0AAV5TYD6_9BILA</name>
<dbReference type="EMBL" id="BTSX01000005">
    <property type="protein sequence ID" value="GMS99568.1"/>
    <property type="molecule type" value="Genomic_DNA"/>
</dbReference>
<keyword evidence="1" id="KW-0472">Membrane</keyword>
<dbReference type="AlphaFoldDB" id="A0AAV5TYD6"/>
<organism evidence="2 3">
    <name type="scientific">Pristionchus entomophagus</name>
    <dbReference type="NCBI Taxonomy" id="358040"/>
    <lineage>
        <taxon>Eukaryota</taxon>
        <taxon>Metazoa</taxon>
        <taxon>Ecdysozoa</taxon>
        <taxon>Nematoda</taxon>
        <taxon>Chromadorea</taxon>
        <taxon>Rhabditida</taxon>
        <taxon>Rhabditina</taxon>
        <taxon>Diplogasteromorpha</taxon>
        <taxon>Diplogasteroidea</taxon>
        <taxon>Neodiplogasteridae</taxon>
        <taxon>Pristionchus</taxon>
    </lineage>
</organism>
<evidence type="ECO:0008006" key="4">
    <source>
        <dbReference type="Google" id="ProtNLM"/>
    </source>
</evidence>
<accession>A0AAV5TYD6</accession>
<keyword evidence="1" id="KW-0812">Transmembrane</keyword>
<gene>
    <name evidence="2" type="ORF">PENTCL1PPCAC_21743</name>
</gene>
<evidence type="ECO:0000256" key="1">
    <source>
        <dbReference type="SAM" id="Phobius"/>
    </source>
</evidence>
<dbReference type="Proteomes" id="UP001432027">
    <property type="component" value="Unassembled WGS sequence"/>
</dbReference>
<protein>
    <recommendedName>
        <fullName evidence="4">Secreted protein</fullName>
    </recommendedName>
</protein>
<sequence length="370" mass="40918">LVANGQATCFCCVAIRRRRSSVLRRLTVWIRHLLLVVVFTEAALALGLGQTSRVFALVPVEGLTLTIRARLAQRSQLRQEELVGRLVRVLERVDLRHELVVHLRTVIEELLAAGFARIHLRRVYLRTTGHESPWQRSGGHFYHQIEPALNVVAPTQVLASVRFQTAVPTCAAPANLFPLRDHVALFVHVLPCQAEVEHVDDAVLGVLNESRCEVARLHVAGDIADPMELLDRFHSLDGDAVGGRARELAVHLLVAHLVQVLKQQSHHDEGVLGRLRAVVDGLDEVLAVGLARRSHDLDLDGQHRSVVLLDLDRHHVVVLVLAHEDDAVAAVAQLQAQSVGGGRGVDHVVRTGQIRVWNTRSHCRGESFAH</sequence>
<keyword evidence="3" id="KW-1185">Reference proteome</keyword>
<feature type="non-terminal residue" evidence="2">
    <location>
        <position position="1"/>
    </location>
</feature>
<evidence type="ECO:0000313" key="2">
    <source>
        <dbReference type="EMBL" id="GMS99568.1"/>
    </source>
</evidence>
<reference evidence="2" key="1">
    <citation type="submission" date="2023-10" db="EMBL/GenBank/DDBJ databases">
        <title>Genome assembly of Pristionchus species.</title>
        <authorList>
            <person name="Yoshida K."/>
            <person name="Sommer R.J."/>
        </authorList>
    </citation>
    <scope>NUCLEOTIDE SEQUENCE</scope>
    <source>
        <strain evidence="2">RS0144</strain>
    </source>
</reference>